<dbReference type="PROSITE" id="PS50172">
    <property type="entry name" value="BRCT"/>
    <property type="match status" value="1"/>
</dbReference>
<comment type="catalytic activity">
    <reaction evidence="1">
        <text>ATP + H2O = ADP + phosphate + H(+)</text>
        <dbReference type="Rhea" id="RHEA:13065"/>
        <dbReference type="ChEBI" id="CHEBI:15377"/>
        <dbReference type="ChEBI" id="CHEBI:15378"/>
        <dbReference type="ChEBI" id="CHEBI:30616"/>
        <dbReference type="ChEBI" id="CHEBI:43474"/>
        <dbReference type="ChEBI" id="CHEBI:456216"/>
        <dbReference type="EC" id="5.6.2.3"/>
    </reaction>
</comment>
<dbReference type="InterPro" id="IPR036420">
    <property type="entry name" value="BRCT_dom_sf"/>
</dbReference>
<reference evidence="4" key="1">
    <citation type="submission" date="2021-11" db="EMBL/GenBank/DDBJ databases">
        <authorList>
            <consortium name="Genoscope - CEA"/>
            <person name="William W."/>
        </authorList>
    </citation>
    <scope>NUCLEOTIDE SEQUENCE</scope>
</reference>
<dbReference type="OrthoDB" id="192530at2759"/>
<dbReference type="SMART" id="SM00292">
    <property type="entry name" value="BRCT"/>
    <property type="match status" value="1"/>
</dbReference>
<evidence type="ECO:0000313" key="5">
    <source>
        <dbReference type="Proteomes" id="UP000789595"/>
    </source>
</evidence>
<dbReference type="InterPro" id="IPR003593">
    <property type="entry name" value="AAA+_ATPase"/>
</dbReference>
<dbReference type="SMART" id="SM00382">
    <property type="entry name" value="AAA"/>
    <property type="match status" value="1"/>
</dbReference>
<dbReference type="GO" id="GO:0016787">
    <property type="term" value="F:hydrolase activity"/>
    <property type="evidence" value="ECO:0007669"/>
    <property type="project" value="UniProtKB-KW"/>
</dbReference>
<dbReference type="PANTHER" id="PTHR47642:SF7">
    <property type="entry name" value="ATP-DEPENDENT DNA HELICASE PIF1"/>
    <property type="match status" value="1"/>
</dbReference>
<keyword evidence="1" id="KW-0547">Nucleotide-binding</keyword>
<protein>
    <recommendedName>
        <fullName evidence="1">ATP-dependent DNA helicase</fullName>
        <ecNumber evidence="1">5.6.2.3</ecNumber>
    </recommendedName>
</protein>
<accession>A0A8J2SDD5</accession>
<evidence type="ECO:0000256" key="1">
    <source>
        <dbReference type="RuleBase" id="RU363044"/>
    </source>
</evidence>
<evidence type="ECO:0000313" key="4">
    <source>
        <dbReference type="EMBL" id="CAH0370583.1"/>
    </source>
</evidence>
<feature type="region of interest" description="Disordered" evidence="2">
    <location>
        <begin position="164"/>
        <end position="195"/>
    </location>
</feature>
<dbReference type="GO" id="GO:0006281">
    <property type="term" value="P:DNA repair"/>
    <property type="evidence" value="ECO:0007669"/>
    <property type="project" value="UniProtKB-KW"/>
</dbReference>
<comment type="cofactor">
    <cofactor evidence="1">
        <name>Mg(2+)</name>
        <dbReference type="ChEBI" id="CHEBI:18420"/>
    </cofactor>
</comment>
<dbReference type="InterPro" id="IPR011320">
    <property type="entry name" value="RNase_H1_N"/>
</dbReference>
<keyword evidence="1" id="KW-0378">Hydrolase</keyword>
<dbReference type="GO" id="GO:0005524">
    <property type="term" value="F:ATP binding"/>
    <property type="evidence" value="ECO:0007669"/>
    <property type="project" value="UniProtKB-KW"/>
</dbReference>
<name>A0A8J2SDD5_9STRA</name>
<dbReference type="Gene3D" id="3.40.970.10">
    <property type="entry name" value="Ribonuclease H1, N-terminal domain"/>
    <property type="match status" value="1"/>
</dbReference>
<keyword evidence="1" id="KW-0067">ATP-binding</keyword>
<dbReference type="SUPFAM" id="SSF52113">
    <property type="entry name" value="BRCT domain"/>
    <property type="match status" value="1"/>
</dbReference>
<comment type="caution">
    <text evidence="4">The sequence shown here is derived from an EMBL/GenBank/DDBJ whole genome shotgun (WGS) entry which is preliminary data.</text>
</comment>
<organism evidence="4 5">
    <name type="scientific">Pelagomonas calceolata</name>
    <dbReference type="NCBI Taxonomy" id="35677"/>
    <lineage>
        <taxon>Eukaryota</taxon>
        <taxon>Sar</taxon>
        <taxon>Stramenopiles</taxon>
        <taxon>Ochrophyta</taxon>
        <taxon>Pelagophyceae</taxon>
        <taxon>Pelagomonadales</taxon>
        <taxon>Pelagomonadaceae</taxon>
        <taxon>Pelagomonas</taxon>
    </lineage>
</organism>
<keyword evidence="1" id="KW-0234">DNA repair</keyword>
<dbReference type="PANTHER" id="PTHR47642">
    <property type="entry name" value="ATP-DEPENDENT DNA HELICASE"/>
    <property type="match status" value="1"/>
</dbReference>
<dbReference type="Proteomes" id="UP000789595">
    <property type="component" value="Unassembled WGS sequence"/>
</dbReference>
<dbReference type="InterPro" id="IPR049163">
    <property type="entry name" value="Pif1-like_2B_dom"/>
</dbReference>
<evidence type="ECO:0000259" key="3">
    <source>
        <dbReference type="PROSITE" id="PS50172"/>
    </source>
</evidence>
<dbReference type="InterPro" id="IPR051055">
    <property type="entry name" value="PIF1_helicase"/>
</dbReference>
<evidence type="ECO:0000256" key="2">
    <source>
        <dbReference type="SAM" id="MobiDB-lite"/>
    </source>
</evidence>
<dbReference type="GO" id="GO:0006310">
    <property type="term" value="P:DNA recombination"/>
    <property type="evidence" value="ECO:0007669"/>
    <property type="project" value="UniProtKB-KW"/>
</dbReference>
<dbReference type="GO" id="GO:0000723">
    <property type="term" value="P:telomere maintenance"/>
    <property type="evidence" value="ECO:0007669"/>
    <property type="project" value="InterPro"/>
</dbReference>
<gene>
    <name evidence="4" type="ORF">PECAL_3P04790</name>
</gene>
<dbReference type="Gene3D" id="3.40.50.300">
    <property type="entry name" value="P-loop containing nucleotide triphosphate hydrolases"/>
    <property type="match status" value="1"/>
</dbReference>
<dbReference type="AlphaFoldDB" id="A0A8J2SDD5"/>
<keyword evidence="1" id="KW-0347">Helicase</keyword>
<keyword evidence="5" id="KW-1185">Reference proteome</keyword>
<dbReference type="InterPro" id="IPR009027">
    <property type="entry name" value="Ribosomal_bL9/RNase_H1_N"/>
</dbReference>
<dbReference type="SUPFAM" id="SSF55658">
    <property type="entry name" value="L9 N-domain-like"/>
    <property type="match status" value="1"/>
</dbReference>
<dbReference type="Pfam" id="PF01693">
    <property type="entry name" value="Cauli_VI"/>
    <property type="match status" value="1"/>
</dbReference>
<keyword evidence="1" id="KW-0233">DNA recombination</keyword>
<proteinExistence type="inferred from homology"/>
<keyword evidence="1" id="KW-0227">DNA damage</keyword>
<dbReference type="Pfam" id="PF21530">
    <property type="entry name" value="Pif1_2B_dom"/>
    <property type="match status" value="1"/>
</dbReference>
<dbReference type="InterPro" id="IPR027417">
    <property type="entry name" value="P-loop_NTPase"/>
</dbReference>
<dbReference type="SUPFAM" id="SSF52540">
    <property type="entry name" value="P-loop containing nucleoside triphosphate hydrolases"/>
    <property type="match status" value="2"/>
</dbReference>
<dbReference type="InterPro" id="IPR001357">
    <property type="entry name" value="BRCT_dom"/>
</dbReference>
<dbReference type="CDD" id="cd18809">
    <property type="entry name" value="SF1_C_RecD"/>
    <property type="match status" value="1"/>
</dbReference>
<dbReference type="Pfam" id="PF05970">
    <property type="entry name" value="PIF1"/>
    <property type="match status" value="1"/>
</dbReference>
<dbReference type="EMBL" id="CAKKNE010000003">
    <property type="protein sequence ID" value="CAH0370583.1"/>
    <property type="molecule type" value="Genomic_DNA"/>
</dbReference>
<dbReference type="InterPro" id="IPR010285">
    <property type="entry name" value="DNA_helicase_pif1-like_DEAD"/>
</dbReference>
<dbReference type="EC" id="5.6.2.3" evidence="1"/>
<dbReference type="GO" id="GO:0043139">
    <property type="term" value="F:5'-3' DNA helicase activity"/>
    <property type="evidence" value="ECO:0007669"/>
    <property type="project" value="UniProtKB-EC"/>
</dbReference>
<dbReference type="InterPro" id="IPR037056">
    <property type="entry name" value="RNase_H1_N_sf"/>
</dbReference>
<comment type="similarity">
    <text evidence="1">Belongs to the helicase family.</text>
</comment>
<sequence length="740" mass="78659">MGKKRAYVVMNGRQTGVFDTWDEVEPLVKGFKRAKYQGYSSRDDAEQAWQANQAAAPSFATAAGAPAAPTFASVPPPPAFVPASAPAFVPVPPPPPLTPSIRDMKAAILQAGLGVADLVEKSDVVERYRQALAAARPAAPAFVPRGAASSPPEDPVAAAARAAAVPVRPSNPRPPPMRGSVTTPTRPADDGADERHELTEEQESVCAAAMRGESLFFTGNAGTGKTTTMRELITRLPQRGSGKVFVTASTGAAAVLCRGTTLHSFAGIGLGKESTGLLIKKLSKAARKRWGQASTLVIDEISMIDGTLLDKIDAVGRAARGSSRPFGGVQVIVSGDFMQLPPVKVSRFAFEADVWPTAFGSNQFCLTRVFRQRDQSFVSLLNELRVGRASPATCATLQATVARGLGAVDGIEPTKLFARNVQVDAINKQRLLELAGATTTLRAQDEGDVRRIEQCSYPAELHLRIGAQIMLLKNIDVEKKLINGSRGKVLAIQRKDGQIDSIKCQFKNAGEWNVKRDEATVEEAGKVLASRSQFPLRLAWALSIHKSQGQTIDLLDCDLQGCFEDGQAYTAVSRASDMENLVVRNFSPRVVKASAKCLAFDQRLRRGGAAPAEDEDDVVDLTADSAPAPAPASGGWNYADGRRPPPNRAATLPTGAPNCLAGKVFVTTGVLPTLDRDQIKAIATKHGGRCTGAVSSKTTHLIAGEVLDDGRPVAESGKYKKAVTLGTAIISEAEFRAMIR</sequence>
<feature type="region of interest" description="Disordered" evidence="2">
    <location>
        <begin position="625"/>
        <end position="645"/>
    </location>
</feature>
<feature type="domain" description="BRCT" evidence="3">
    <location>
        <begin position="655"/>
        <end position="740"/>
    </location>
</feature>
<dbReference type="CDD" id="cd18037">
    <property type="entry name" value="DEXSc_Pif1_like"/>
    <property type="match status" value="1"/>
</dbReference>
<dbReference type="Gene3D" id="3.40.50.10190">
    <property type="entry name" value="BRCT domain"/>
    <property type="match status" value="1"/>
</dbReference>
<dbReference type="Pfam" id="PF00533">
    <property type="entry name" value="BRCT"/>
    <property type="match status" value="1"/>
</dbReference>